<protein>
    <recommendedName>
        <fullName evidence="10">G-protein coupled receptors family 1 profile domain-containing protein</fullName>
    </recommendedName>
</protein>
<dbReference type="InterPro" id="IPR017452">
    <property type="entry name" value="GPCR_Rhodpsn_7TM"/>
</dbReference>
<sequence length="141" mass="15978">MASGSQENISGFIIQGFSETPELQIYLFVLFLAIYLRILLGNLIIFFAISYNPHLHTPILLTQQSNISFLGCMTQMYIFASLATSEYILLTAMAFDRYVAICDPLRYIVKISMNHCAWFITAAFTVGFVNLVSPIKLQFDQ</sequence>
<dbReference type="PROSITE" id="PS50262">
    <property type="entry name" value="G_PROTEIN_RECEP_F1_2"/>
    <property type="match status" value="1"/>
</dbReference>
<dbReference type="PANTHER" id="PTHR26452">
    <property type="entry name" value="OLFACTORY RECEPTOR"/>
    <property type="match status" value="1"/>
</dbReference>
<feature type="domain" description="G-protein coupled receptors family 1 profile" evidence="10">
    <location>
        <begin position="7"/>
        <end position="141"/>
    </location>
</feature>
<keyword evidence="6" id="KW-0297">G-protein coupled receptor</keyword>
<organism evidence="11 12">
    <name type="scientific">Xenopus laevis</name>
    <name type="common">African clawed frog</name>
    <dbReference type="NCBI Taxonomy" id="8355"/>
    <lineage>
        <taxon>Eukaryota</taxon>
        <taxon>Metazoa</taxon>
        <taxon>Chordata</taxon>
        <taxon>Craniata</taxon>
        <taxon>Vertebrata</taxon>
        <taxon>Euteleostomi</taxon>
        <taxon>Amphibia</taxon>
        <taxon>Batrachia</taxon>
        <taxon>Anura</taxon>
        <taxon>Pipoidea</taxon>
        <taxon>Pipidae</taxon>
        <taxon>Xenopodinae</taxon>
        <taxon>Xenopus</taxon>
        <taxon>Xenopus</taxon>
    </lineage>
</organism>
<dbReference type="GO" id="GO:0007608">
    <property type="term" value="P:sensory perception of smell"/>
    <property type="evidence" value="ECO:0007669"/>
    <property type="project" value="UniProtKB-KW"/>
</dbReference>
<evidence type="ECO:0000256" key="3">
    <source>
        <dbReference type="ARBA" id="ARBA00022692"/>
    </source>
</evidence>
<evidence type="ECO:0000313" key="11">
    <source>
        <dbReference type="EMBL" id="OCT71413.1"/>
    </source>
</evidence>
<keyword evidence="6" id="KW-0807">Transducer</keyword>
<reference evidence="12" key="1">
    <citation type="journal article" date="2016" name="Nature">
        <title>Genome evolution in the allotetraploid frog Xenopus laevis.</title>
        <authorList>
            <person name="Session A.M."/>
            <person name="Uno Y."/>
            <person name="Kwon T."/>
            <person name="Chapman J.A."/>
            <person name="Toyoda A."/>
            <person name="Takahashi S."/>
            <person name="Fukui A."/>
            <person name="Hikosaka A."/>
            <person name="Suzuki A."/>
            <person name="Kondo M."/>
            <person name="van Heeringen S.J."/>
            <person name="Quigley I."/>
            <person name="Heinz S."/>
            <person name="Ogino H."/>
            <person name="Ochi H."/>
            <person name="Hellsten U."/>
            <person name="Lyons J.B."/>
            <person name="Simakov O."/>
            <person name="Putnam N."/>
            <person name="Stites J."/>
            <person name="Kuroki Y."/>
            <person name="Tanaka T."/>
            <person name="Michiue T."/>
            <person name="Watanabe M."/>
            <person name="Bogdanovic O."/>
            <person name="Lister R."/>
            <person name="Georgiou G."/>
            <person name="Paranjpe S.S."/>
            <person name="van Kruijsbergen I."/>
            <person name="Shu S."/>
            <person name="Carlson J."/>
            <person name="Kinoshita T."/>
            <person name="Ohta Y."/>
            <person name="Mawaribuchi S."/>
            <person name="Jenkins J."/>
            <person name="Grimwood J."/>
            <person name="Schmutz J."/>
            <person name="Mitros T."/>
            <person name="Mozaffari S.V."/>
            <person name="Suzuki Y."/>
            <person name="Haramoto Y."/>
            <person name="Yamamoto T.S."/>
            <person name="Takagi C."/>
            <person name="Heald R."/>
            <person name="Miller K."/>
            <person name="Haudenschild C."/>
            <person name="Kitzman J."/>
            <person name="Nakayama T."/>
            <person name="Izutsu Y."/>
            <person name="Robert J."/>
            <person name="Fortriede J."/>
            <person name="Burns K."/>
            <person name="Lotay V."/>
            <person name="Karimi K."/>
            <person name="Yasuoka Y."/>
            <person name="Dichmann D.S."/>
            <person name="Flajnik M.F."/>
            <person name="Houston D.W."/>
            <person name="Shendure J."/>
            <person name="DuPasquier L."/>
            <person name="Vize P.D."/>
            <person name="Zorn A.M."/>
            <person name="Ito M."/>
            <person name="Marcotte E.M."/>
            <person name="Wallingford J.B."/>
            <person name="Ito Y."/>
            <person name="Asashima M."/>
            <person name="Ueno N."/>
            <person name="Matsuda Y."/>
            <person name="Veenstra G.J."/>
            <person name="Fujiyama A."/>
            <person name="Harland R.M."/>
            <person name="Taira M."/>
            <person name="Rokhsar D.S."/>
        </authorList>
    </citation>
    <scope>NUCLEOTIDE SEQUENCE [LARGE SCALE GENOMIC DNA]</scope>
    <source>
        <strain evidence="12">J</strain>
    </source>
</reference>
<evidence type="ECO:0000256" key="4">
    <source>
        <dbReference type="ARBA" id="ARBA00022725"/>
    </source>
</evidence>
<dbReference type="EMBL" id="CM004478">
    <property type="protein sequence ID" value="OCT71413.1"/>
    <property type="molecule type" value="Genomic_DNA"/>
</dbReference>
<evidence type="ECO:0000259" key="10">
    <source>
        <dbReference type="PROSITE" id="PS50262"/>
    </source>
</evidence>
<evidence type="ECO:0000256" key="9">
    <source>
        <dbReference type="SAM" id="Phobius"/>
    </source>
</evidence>
<feature type="transmembrane region" description="Helical" evidence="9">
    <location>
        <begin position="116"/>
        <end position="135"/>
    </location>
</feature>
<dbReference type="OMA" id="LIARMSF"/>
<keyword evidence="4" id="KW-0716">Sensory transduction</keyword>
<feature type="transmembrane region" description="Helical" evidence="9">
    <location>
        <begin position="76"/>
        <end position="95"/>
    </location>
</feature>
<name>A0A974CE42_XENLA</name>
<dbReference type="Pfam" id="PF00001">
    <property type="entry name" value="7tm_1"/>
    <property type="match status" value="1"/>
</dbReference>
<dbReference type="Gene3D" id="1.20.1070.10">
    <property type="entry name" value="Rhodopsin 7-helix transmembrane proteins"/>
    <property type="match status" value="1"/>
</dbReference>
<keyword evidence="8" id="KW-0675">Receptor</keyword>
<gene>
    <name evidence="11" type="ORF">XELAEV_18034393mg</name>
</gene>
<dbReference type="GO" id="GO:0005886">
    <property type="term" value="C:plasma membrane"/>
    <property type="evidence" value="ECO:0007669"/>
    <property type="project" value="UniProtKB-SubCell"/>
</dbReference>
<evidence type="ECO:0000256" key="1">
    <source>
        <dbReference type="ARBA" id="ARBA00004651"/>
    </source>
</evidence>
<comment type="subcellular location">
    <subcellularLocation>
        <location evidence="1">Cell membrane</location>
        <topology evidence="1">Multi-pass membrane protein</topology>
    </subcellularLocation>
</comment>
<keyword evidence="4" id="KW-0552">Olfaction</keyword>
<evidence type="ECO:0000256" key="7">
    <source>
        <dbReference type="ARBA" id="ARBA00023136"/>
    </source>
</evidence>
<evidence type="ECO:0000313" key="12">
    <source>
        <dbReference type="Proteomes" id="UP000694892"/>
    </source>
</evidence>
<dbReference type="PROSITE" id="PS00237">
    <property type="entry name" value="G_PROTEIN_RECEP_F1_1"/>
    <property type="match status" value="1"/>
</dbReference>
<proteinExistence type="predicted"/>
<evidence type="ECO:0000256" key="6">
    <source>
        <dbReference type="ARBA" id="ARBA00023040"/>
    </source>
</evidence>
<evidence type="ECO:0000256" key="5">
    <source>
        <dbReference type="ARBA" id="ARBA00022989"/>
    </source>
</evidence>
<evidence type="ECO:0000256" key="8">
    <source>
        <dbReference type="ARBA" id="ARBA00023170"/>
    </source>
</evidence>
<keyword evidence="3 9" id="KW-0812">Transmembrane</keyword>
<dbReference type="InterPro" id="IPR000276">
    <property type="entry name" value="GPCR_Rhodpsn"/>
</dbReference>
<dbReference type="AlphaFoldDB" id="A0A974CE42"/>
<evidence type="ECO:0000256" key="2">
    <source>
        <dbReference type="ARBA" id="ARBA00022475"/>
    </source>
</evidence>
<keyword evidence="7 9" id="KW-0472">Membrane</keyword>
<dbReference type="GO" id="GO:0004930">
    <property type="term" value="F:G protein-coupled receptor activity"/>
    <property type="evidence" value="ECO:0007669"/>
    <property type="project" value="UniProtKB-KW"/>
</dbReference>
<dbReference type="InterPro" id="IPR050516">
    <property type="entry name" value="Olfactory_GPCR"/>
</dbReference>
<dbReference type="SUPFAM" id="SSF81321">
    <property type="entry name" value="Family A G protein-coupled receptor-like"/>
    <property type="match status" value="1"/>
</dbReference>
<accession>A0A974CE42</accession>
<keyword evidence="2" id="KW-1003">Cell membrane</keyword>
<feature type="non-terminal residue" evidence="11">
    <location>
        <position position="141"/>
    </location>
</feature>
<feature type="transmembrane region" description="Helical" evidence="9">
    <location>
        <begin position="25"/>
        <end position="51"/>
    </location>
</feature>
<keyword evidence="5 9" id="KW-1133">Transmembrane helix</keyword>
<dbReference type="Proteomes" id="UP000694892">
    <property type="component" value="Chromosome 7L"/>
</dbReference>